<protein>
    <recommendedName>
        <fullName evidence="4">Lipocalin-like domain-containing protein</fullName>
    </recommendedName>
</protein>
<evidence type="ECO:0000313" key="3">
    <source>
        <dbReference type="Proteomes" id="UP000321577"/>
    </source>
</evidence>
<dbReference type="RefSeq" id="WP_146854988.1">
    <property type="nucleotide sequence ID" value="NZ_BKAG01000058.1"/>
</dbReference>
<evidence type="ECO:0008006" key="4">
    <source>
        <dbReference type="Google" id="ProtNLM"/>
    </source>
</evidence>
<evidence type="ECO:0000313" key="2">
    <source>
        <dbReference type="EMBL" id="GEP45785.1"/>
    </source>
</evidence>
<reference evidence="2 3" key="1">
    <citation type="submission" date="2019-07" db="EMBL/GenBank/DDBJ databases">
        <title>Whole genome shotgun sequence of Brevifollis gellanilyticus NBRC 108608.</title>
        <authorList>
            <person name="Hosoyama A."/>
            <person name="Uohara A."/>
            <person name="Ohji S."/>
            <person name="Ichikawa N."/>
        </authorList>
    </citation>
    <scope>NUCLEOTIDE SEQUENCE [LARGE SCALE GENOMIC DNA]</scope>
    <source>
        <strain evidence="2 3">NBRC 108608</strain>
    </source>
</reference>
<evidence type="ECO:0000256" key="1">
    <source>
        <dbReference type="SAM" id="SignalP"/>
    </source>
</evidence>
<keyword evidence="3" id="KW-1185">Reference proteome</keyword>
<accession>A0A512MGC3</accession>
<gene>
    <name evidence="2" type="ORF">BGE01nite_50760</name>
</gene>
<dbReference type="Gene3D" id="2.40.128.490">
    <property type="entry name" value="Uncharacterised protein PF14869, DUF4488"/>
    <property type="match status" value="1"/>
</dbReference>
<dbReference type="EMBL" id="BKAG01000058">
    <property type="protein sequence ID" value="GEP45785.1"/>
    <property type="molecule type" value="Genomic_DNA"/>
</dbReference>
<proteinExistence type="predicted"/>
<name>A0A512MGC3_9BACT</name>
<comment type="caution">
    <text evidence="2">The sequence shown here is derived from an EMBL/GenBank/DDBJ whole genome shotgun (WGS) entry which is preliminary data.</text>
</comment>
<keyword evidence="1" id="KW-0732">Signal</keyword>
<feature type="chain" id="PRO_5022117876" description="Lipocalin-like domain-containing protein" evidence="1">
    <location>
        <begin position="19"/>
        <end position="133"/>
    </location>
</feature>
<dbReference type="OrthoDB" id="290436at2"/>
<sequence length="133" mass="14599">MKTCLTFFFIVFSLTALAQDSKPTSADLTGTWVMLGKPGEAPDTPEKGAGIKVISGKRWLVTQADAETGHILVRHGGTFTVNGDSYAEHVEYANSSSSDLIGRTFTFTFKLDSDRLTLIGQGNPWQEVWKRVK</sequence>
<feature type="signal peptide" evidence="1">
    <location>
        <begin position="1"/>
        <end position="18"/>
    </location>
</feature>
<dbReference type="AlphaFoldDB" id="A0A512MGC3"/>
<organism evidence="2 3">
    <name type="scientific">Brevifollis gellanilyticus</name>
    <dbReference type="NCBI Taxonomy" id="748831"/>
    <lineage>
        <taxon>Bacteria</taxon>
        <taxon>Pseudomonadati</taxon>
        <taxon>Verrucomicrobiota</taxon>
        <taxon>Verrucomicrobiia</taxon>
        <taxon>Verrucomicrobiales</taxon>
        <taxon>Verrucomicrobiaceae</taxon>
    </lineage>
</organism>
<dbReference type="Proteomes" id="UP000321577">
    <property type="component" value="Unassembled WGS sequence"/>
</dbReference>